<evidence type="ECO:0000313" key="2">
    <source>
        <dbReference type="Proteomes" id="UP000707477"/>
    </source>
</evidence>
<accession>A0ABX1L4Q3</accession>
<proteinExistence type="predicted"/>
<evidence type="ECO:0000313" key="1">
    <source>
        <dbReference type="EMBL" id="NLR30016.1"/>
    </source>
</evidence>
<organism evidence="1 2">
    <name type="scientific">Levilactobacillus tujiorum</name>
    <dbReference type="NCBI Taxonomy" id="2912243"/>
    <lineage>
        <taxon>Bacteria</taxon>
        <taxon>Bacillati</taxon>
        <taxon>Bacillota</taxon>
        <taxon>Bacilli</taxon>
        <taxon>Lactobacillales</taxon>
        <taxon>Lactobacillaceae</taxon>
        <taxon>Levilactobacillus</taxon>
    </lineage>
</organism>
<gene>
    <name evidence="1" type="ORF">HEQ44_07440</name>
</gene>
<reference evidence="1 2" key="1">
    <citation type="submission" date="2020-03" db="EMBL/GenBank/DDBJ databases">
        <authorList>
            <person name="Zhang Z."/>
            <person name="Guo Z."/>
            <person name="Hou Q."/>
            <person name="Shen X."/>
        </authorList>
    </citation>
    <scope>NUCLEOTIDE SEQUENCE [LARGE SCALE GENOMIC DNA]</scope>
    <source>
        <strain evidence="1 2">HBUAS51329</strain>
    </source>
</reference>
<dbReference type="RefSeq" id="WP_168849746.1">
    <property type="nucleotide sequence ID" value="NZ_JAAVSD010000018.1"/>
</dbReference>
<protein>
    <submittedName>
        <fullName evidence="1">Uncharacterized protein</fullName>
    </submittedName>
</protein>
<name>A0ABX1L4Q3_9LACO</name>
<comment type="caution">
    <text evidence="1">The sequence shown here is derived from an EMBL/GenBank/DDBJ whole genome shotgun (WGS) entry which is preliminary data.</text>
</comment>
<dbReference type="EMBL" id="JAAVSD010000018">
    <property type="protein sequence ID" value="NLR30016.1"/>
    <property type="molecule type" value="Genomic_DNA"/>
</dbReference>
<sequence>MNPNLGPMKYQLNDRVVFRFQDELLNGCIVVADFGGSLEMLGKCHSYDLRCRRKGQGWLIKHVPEDDIIGFQAGQA</sequence>
<dbReference type="Proteomes" id="UP000707477">
    <property type="component" value="Unassembled WGS sequence"/>
</dbReference>
<keyword evidence="2" id="KW-1185">Reference proteome</keyword>